<dbReference type="AlphaFoldDB" id="A0A7G9YI40"/>
<reference evidence="1" key="1">
    <citation type="submission" date="2020-06" db="EMBL/GenBank/DDBJ databases">
        <title>Unique genomic features of the anaerobic methanotrophic archaea.</title>
        <authorList>
            <person name="Chadwick G.L."/>
            <person name="Skennerton C.T."/>
            <person name="Laso-Perez R."/>
            <person name="Leu A.O."/>
            <person name="Speth D.R."/>
            <person name="Yu H."/>
            <person name="Morgan-Lang C."/>
            <person name="Hatzenpichler R."/>
            <person name="Goudeau D."/>
            <person name="Malmstrom R."/>
            <person name="Brazelton W.J."/>
            <person name="Woyke T."/>
            <person name="Hallam S.J."/>
            <person name="Tyson G.W."/>
            <person name="Wegener G."/>
            <person name="Boetius A."/>
            <person name="Orphan V."/>
        </authorList>
    </citation>
    <scope>NUCLEOTIDE SEQUENCE</scope>
</reference>
<protein>
    <submittedName>
        <fullName evidence="1">Uncharacterized protein</fullName>
    </submittedName>
</protein>
<gene>
    <name evidence="1" type="ORF">BBPFCCNM_00003</name>
</gene>
<sequence>MWLSPSTSAAGAHPPRAAIWSAIAASARVMVPSELRSPLTPVLTTNVPLIGVADTEAPSASASVVIASVSGLVAPLLPTARSSRLANVIGLSGPVAVLT</sequence>
<organism evidence="1">
    <name type="scientific">Candidatus Methanogaster sp. ANME-2c ERB4</name>
    <dbReference type="NCBI Taxonomy" id="2759911"/>
    <lineage>
        <taxon>Archaea</taxon>
        <taxon>Methanobacteriati</taxon>
        <taxon>Methanobacteriota</taxon>
        <taxon>Stenosarchaea group</taxon>
        <taxon>Methanomicrobia</taxon>
        <taxon>Methanosarcinales</taxon>
        <taxon>ANME-2 cluster</taxon>
        <taxon>Candidatus Methanogasteraceae</taxon>
        <taxon>Candidatus Methanogaster</taxon>
    </lineage>
</organism>
<name>A0A7G9YI40_9EURY</name>
<accession>A0A7G9YI40</accession>
<proteinExistence type="predicted"/>
<dbReference type="EMBL" id="MT631270">
    <property type="protein sequence ID" value="QNO47674.1"/>
    <property type="molecule type" value="Genomic_DNA"/>
</dbReference>
<evidence type="ECO:0000313" key="1">
    <source>
        <dbReference type="EMBL" id="QNO47674.1"/>
    </source>
</evidence>